<sequence>MVTRQIAMYQYTKRGIDEPTHIYLNTRSYMDPMMESLRERTSMVWDAISLPDDSHPLHIHMAIEQLGTGH</sequence>
<keyword evidence="3" id="KW-0732">Signal</keyword>
<evidence type="ECO:0000256" key="2">
    <source>
        <dbReference type="ARBA" id="ARBA00022723"/>
    </source>
</evidence>
<dbReference type="Proteomes" id="UP000026961">
    <property type="component" value="Chromosome 10"/>
</dbReference>
<dbReference type="Gramene" id="OGLUM10G05510.1">
    <property type="protein sequence ID" value="OGLUM10G05510.1"/>
    <property type="gene ID" value="OGLUM10G05510"/>
</dbReference>
<evidence type="ECO:0000313" key="8">
    <source>
        <dbReference type="EnsemblPlants" id="OGLUM10G05510.1"/>
    </source>
</evidence>
<dbReference type="HOGENOM" id="CLU_203465_0_0_1"/>
<dbReference type="GO" id="GO:0016491">
    <property type="term" value="F:oxidoreductase activity"/>
    <property type="evidence" value="ECO:0007669"/>
    <property type="project" value="UniProtKB-KW"/>
</dbReference>
<dbReference type="EnsemblPlants" id="OGLUM10G05510.1">
    <property type="protein sequence ID" value="OGLUM10G05510.1"/>
    <property type="gene ID" value="OGLUM10G05510"/>
</dbReference>
<evidence type="ECO:0000256" key="3">
    <source>
        <dbReference type="ARBA" id="ARBA00022729"/>
    </source>
</evidence>
<evidence type="ECO:0000256" key="5">
    <source>
        <dbReference type="ARBA" id="ARBA00023008"/>
    </source>
</evidence>
<dbReference type="AlphaFoldDB" id="A0A0E0B8X7"/>
<dbReference type="PANTHER" id="PTHR48461">
    <property type="entry name" value="MULTICOPPER OXIDASE LPR1-LIKE"/>
    <property type="match status" value="1"/>
</dbReference>
<organism evidence="8">
    <name type="scientific">Oryza glumipatula</name>
    <dbReference type="NCBI Taxonomy" id="40148"/>
    <lineage>
        <taxon>Eukaryota</taxon>
        <taxon>Viridiplantae</taxon>
        <taxon>Streptophyta</taxon>
        <taxon>Embryophyta</taxon>
        <taxon>Tracheophyta</taxon>
        <taxon>Spermatophyta</taxon>
        <taxon>Magnoliopsida</taxon>
        <taxon>Liliopsida</taxon>
        <taxon>Poales</taxon>
        <taxon>Poaceae</taxon>
        <taxon>BOP clade</taxon>
        <taxon>Oryzoideae</taxon>
        <taxon>Oryzeae</taxon>
        <taxon>Oryzinae</taxon>
        <taxon>Oryza</taxon>
    </lineage>
</organism>
<keyword evidence="2" id="KW-0479">Metal-binding</keyword>
<evidence type="ECO:0000256" key="7">
    <source>
        <dbReference type="ARBA" id="ARBA00037077"/>
    </source>
</evidence>
<dbReference type="InterPro" id="IPR008972">
    <property type="entry name" value="Cupredoxin"/>
</dbReference>
<dbReference type="InterPro" id="IPR052152">
    <property type="entry name" value="LPR1/LPR2"/>
</dbReference>
<keyword evidence="4" id="KW-0560">Oxidoreductase</keyword>
<dbReference type="GO" id="GO:0016036">
    <property type="term" value="P:cellular response to phosphate starvation"/>
    <property type="evidence" value="ECO:0007669"/>
    <property type="project" value="InterPro"/>
</dbReference>
<dbReference type="STRING" id="40148.A0A0E0B8X7"/>
<reference evidence="8" key="1">
    <citation type="submission" date="2015-04" db="UniProtKB">
        <authorList>
            <consortium name="EnsemblPlants"/>
        </authorList>
    </citation>
    <scope>IDENTIFICATION</scope>
</reference>
<dbReference type="PANTHER" id="PTHR48461:SF1">
    <property type="entry name" value="MULTICOPPER OXIDASE LPR1-LIKE"/>
    <property type="match status" value="1"/>
</dbReference>
<dbReference type="GO" id="GO:0046872">
    <property type="term" value="F:metal ion binding"/>
    <property type="evidence" value="ECO:0007669"/>
    <property type="project" value="UniProtKB-KW"/>
</dbReference>
<proteinExistence type="predicted"/>
<protein>
    <submittedName>
        <fullName evidence="8">Uncharacterized protein</fullName>
    </submittedName>
</protein>
<reference evidence="8" key="2">
    <citation type="submission" date="2018-05" db="EMBL/GenBank/DDBJ databases">
        <title>OgluRS3 (Oryza glumaepatula Reference Sequence Version 3).</title>
        <authorList>
            <person name="Zhang J."/>
            <person name="Kudrna D."/>
            <person name="Lee S."/>
            <person name="Talag J."/>
            <person name="Welchert J."/>
            <person name="Wing R.A."/>
        </authorList>
    </citation>
    <scope>NUCLEOTIDE SEQUENCE [LARGE SCALE GENOMIC DNA]</scope>
</reference>
<keyword evidence="6" id="KW-0325">Glycoprotein</keyword>
<evidence type="ECO:0000256" key="4">
    <source>
        <dbReference type="ARBA" id="ARBA00023002"/>
    </source>
</evidence>
<accession>A0A0E0B8X7</accession>
<evidence type="ECO:0000256" key="6">
    <source>
        <dbReference type="ARBA" id="ARBA00023180"/>
    </source>
</evidence>
<keyword evidence="5" id="KW-0186">Copper</keyword>
<dbReference type="Gene3D" id="2.60.40.420">
    <property type="entry name" value="Cupredoxins - blue copper proteins"/>
    <property type="match status" value="1"/>
</dbReference>
<evidence type="ECO:0000256" key="1">
    <source>
        <dbReference type="ARBA" id="ARBA00001935"/>
    </source>
</evidence>
<name>A0A0E0B8X7_9ORYZ</name>
<comment type="function">
    <text evidence="7">Multicopper oxidase that may play a role in the maintenance of inorganic phosphate homeostasis.</text>
</comment>
<keyword evidence="9" id="KW-1185">Reference proteome</keyword>
<comment type="cofactor">
    <cofactor evidence="1">
        <name>Cu cation</name>
        <dbReference type="ChEBI" id="CHEBI:23378"/>
    </cofactor>
</comment>
<evidence type="ECO:0000313" key="9">
    <source>
        <dbReference type="Proteomes" id="UP000026961"/>
    </source>
</evidence>